<name>A0ABV3PE02_9ACTN</name>
<organism evidence="2 3">
    <name type="scientific">Kineococcus endophyticus</name>
    <dbReference type="NCBI Taxonomy" id="1181883"/>
    <lineage>
        <taxon>Bacteria</taxon>
        <taxon>Bacillati</taxon>
        <taxon>Actinomycetota</taxon>
        <taxon>Actinomycetes</taxon>
        <taxon>Kineosporiales</taxon>
        <taxon>Kineosporiaceae</taxon>
        <taxon>Kineococcus</taxon>
    </lineage>
</organism>
<sequence>MPRLFHVTDAGPLSSMSPRPSPPGTAHEGRPWVWALDEAHLPNYLLPRQCPRVCWQASNLTHRLLGSASSRVITVEHRWVGRLLHAGLDVHELAPTGFTVLDEQAGYWVADHEVPVLDVRHVEDCFSALAEHDVELRLVPSLWPYMDAVIEHASEYSGIRLRNAAPRPA</sequence>
<protein>
    <submittedName>
        <fullName evidence="2">DUF6886 family protein</fullName>
    </submittedName>
</protein>
<proteinExistence type="predicted"/>
<dbReference type="Pfam" id="PF21820">
    <property type="entry name" value="DUF6886"/>
    <property type="match status" value="1"/>
</dbReference>
<keyword evidence="3" id="KW-1185">Reference proteome</keyword>
<reference evidence="2 3" key="1">
    <citation type="submission" date="2024-07" db="EMBL/GenBank/DDBJ databases">
        <authorList>
            <person name="Thanompreechachai J."/>
            <person name="Duangmal K."/>
        </authorList>
    </citation>
    <scope>NUCLEOTIDE SEQUENCE [LARGE SCALE GENOMIC DNA]</scope>
    <source>
        <strain evidence="2 3">KCTC 19886</strain>
    </source>
</reference>
<comment type="caution">
    <text evidence="2">The sequence shown here is derived from an EMBL/GenBank/DDBJ whole genome shotgun (WGS) entry which is preliminary data.</text>
</comment>
<dbReference type="EMBL" id="JBFNQN010000030">
    <property type="protein sequence ID" value="MEW9267873.1"/>
    <property type="molecule type" value="Genomic_DNA"/>
</dbReference>
<dbReference type="Proteomes" id="UP001555826">
    <property type="component" value="Unassembled WGS sequence"/>
</dbReference>
<dbReference type="RefSeq" id="WP_367641402.1">
    <property type="nucleotide sequence ID" value="NZ_JBFNQN010000030.1"/>
</dbReference>
<feature type="region of interest" description="Disordered" evidence="1">
    <location>
        <begin position="1"/>
        <end position="27"/>
    </location>
</feature>
<dbReference type="InterPro" id="IPR049253">
    <property type="entry name" value="DUF6886"/>
</dbReference>
<evidence type="ECO:0000313" key="2">
    <source>
        <dbReference type="EMBL" id="MEW9267873.1"/>
    </source>
</evidence>
<evidence type="ECO:0000313" key="3">
    <source>
        <dbReference type="Proteomes" id="UP001555826"/>
    </source>
</evidence>
<accession>A0ABV3PE02</accession>
<evidence type="ECO:0000256" key="1">
    <source>
        <dbReference type="SAM" id="MobiDB-lite"/>
    </source>
</evidence>
<gene>
    <name evidence="2" type="ORF">AB1207_24295</name>
</gene>